<proteinExistence type="predicted"/>
<dbReference type="STRING" id="310780.SAMN05216267_100989"/>
<gene>
    <name evidence="1" type="ORF">SAMN05216267_100989</name>
</gene>
<organism evidence="1 2">
    <name type="scientific">Actinacidiphila rubida</name>
    <dbReference type="NCBI Taxonomy" id="310780"/>
    <lineage>
        <taxon>Bacteria</taxon>
        <taxon>Bacillati</taxon>
        <taxon>Actinomycetota</taxon>
        <taxon>Actinomycetes</taxon>
        <taxon>Kitasatosporales</taxon>
        <taxon>Streptomycetaceae</taxon>
        <taxon>Actinacidiphila</taxon>
    </lineage>
</organism>
<dbReference type="OrthoDB" id="8746011at2"/>
<sequence length="244" mass="27320">MNALLDAAVAAHGGLNRWNQVTSITVDASVTGALWSLKGQDDALKDVRLDVDTTRERLTIDFPGQDRQAVFEPRRVVLQRRDGTLIDTRDDPETSFGGHQLQTPWDDIHLAYFAGEALWTYLNTPFLYTLPGFTTEEIAPVEADGETWRRLLVTFPDHIRSHTRRQISCFGPDGLLRRHDFTVDVLGGATGLLYATGYRDVDGIVIPTTRRGYAWQGDYERVPEPLLVAIDMGDITVRRPRAAG</sequence>
<protein>
    <submittedName>
        <fullName evidence="1">Uncharacterized protein</fullName>
    </submittedName>
</protein>
<accession>A0A1H8J0N8</accession>
<evidence type="ECO:0000313" key="1">
    <source>
        <dbReference type="EMBL" id="SEN74199.1"/>
    </source>
</evidence>
<dbReference type="Proteomes" id="UP000181951">
    <property type="component" value="Unassembled WGS sequence"/>
</dbReference>
<dbReference type="RefSeq" id="WP_069465459.1">
    <property type="nucleotide sequence ID" value="NZ_FODD01000009.1"/>
</dbReference>
<dbReference type="AlphaFoldDB" id="A0A1H8J0N8"/>
<keyword evidence="2" id="KW-1185">Reference proteome</keyword>
<name>A0A1H8J0N8_9ACTN</name>
<dbReference type="EMBL" id="FODD01000009">
    <property type="protein sequence ID" value="SEN74199.1"/>
    <property type="molecule type" value="Genomic_DNA"/>
</dbReference>
<evidence type="ECO:0000313" key="2">
    <source>
        <dbReference type="Proteomes" id="UP000181951"/>
    </source>
</evidence>
<reference evidence="1 2" key="1">
    <citation type="submission" date="2016-10" db="EMBL/GenBank/DDBJ databases">
        <authorList>
            <person name="de Groot N.N."/>
        </authorList>
    </citation>
    <scope>NUCLEOTIDE SEQUENCE [LARGE SCALE GENOMIC DNA]</scope>
    <source>
        <strain evidence="1 2">CGMCC 4.2026</strain>
    </source>
</reference>